<sequence>MWRTVIESLDLYTLLMTISSRLGIESTDGIIYRAMKLVEKGVTVTHILAEVLIHSHVKNEGYNYVSIEETVGTTKCDVYAENESERICIEIETHSIPAEYILEGYHYIIARHIKKILQIIKEGSILLTFAYPYGVVPLIPLELLKKPEERSEDELEKAIAIARKFYAIDYDVVTYLKNWIIKYVYIYDMALLRVVRLPIESITKLVHTYIELVQ</sequence>
<reference evidence="2" key="1">
    <citation type="journal article" date="2020" name="mSystems">
        <title>Genome- and Community-Level Interaction Insights into Carbon Utilization and Element Cycling Functions of Hydrothermarchaeota in Hydrothermal Sediment.</title>
        <authorList>
            <person name="Zhou Z."/>
            <person name="Liu Y."/>
            <person name="Xu W."/>
            <person name="Pan J."/>
            <person name="Luo Z.H."/>
            <person name="Li M."/>
        </authorList>
    </citation>
    <scope>NUCLEOTIDE SEQUENCE [LARGE SCALE GENOMIC DNA]</scope>
    <source>
        <strain evidence="1">SpSt-629</strain>
        <strain evidence="2">SpSt-688</strain>
    </source>
</reference>
<dbReference type="EMBL" id="DTAU01000152">
    <property type="protein sequence ID" value="HFQ79669.1"/>
    <property type="molecule type" value="Genomic_DNA"/>
</dbReference>
<name>A0A7J3N0P4_9CREN</name>
<accession>A0A7J3N0P4</accession>
<dbReference type="AlphaFoldDB" id="A0A7J3N0P4"/>
<organism evidence="2">
    <name type="scientific">Ignisphaera aggregans</name>
    <dbReference type="NCBI Taxonomy" id="334771"/>
    <lineage>
        <taxon>Archaea</taxon>
        <taxon>Thermoproteota</taxon>
        <taxon>Thermoprotei</taxon>
        <taxon>Desulfurococcales</taxon>
        <taxon>Desulfurococcaceae</taxon>
        <taxon>Ignisphaera</taxon>
    </lineage>
</organism>
<proteinExistence type="predicted"/>
<dbReference type="EMBL" id="DTDH01000216">
    <property type="protein sequence ID" value="HGT99296.1"/>
    <property type="molecule type" value="Genomic_DNA"/>
</dbReference>
<evidence type="ECO:0000313" key="1">
    <source>
        <dbReference type="EMBL" id="HFQ79669.1"/>
    </source>
</evidence>
<comment type="caution">
    <text evidence="2">The sequence shown here is derived from an EMBL/GenBank/DDBJ whole genome shotgun (WGS) entry which is preliminary data.</text>
</comment>
<protein>
    <submittedName>
        <fullName evidence="2">Uncharacterized protein</fullName>
    </submittedName>
</protein>
<gene>
    <name evidence="1" type="ORF">ENT99_08260</name>
    <name evidence="2" type="ORF">ENU64_07735</name>
</gene>
<evidence type="ECO:0000313" key="2">
    <source>
        <dbReference type="EMBL" id="HGT99296.1"/>
    </source>
</evidence>